<dbReference type="AlphaFoldDB" id="A0A9Q8LFT3"/>
<evidence type="ECO:0000256" key="5">
    <source>
        <dbReference type="ARBA" id="ARBA00022723"/>
    </source>
</evidence>
<evidence type="ECO:0000259" key="18">
    <source>
        <dbReference type="SMART" id="SM00642"/>
    </source>
</evidence>
<dbReference type="InterPro" id="IPR006047">
    <property type="entry name" value="GH13_cat_dom"/>
</dbReference>
<evidence type="ECO:0000256" key="17">
    <source>
        <dbReference type="SAM" id="SignalP"/>
    </source>
</evidence>
<dbReference type="GO" id="GO:0004556">
    <property type="term" value="F:alpha-amylase activity"/>
    <property type="evidence" value="ECO:0007669"/>
    <property type="project" value="UniProtKB-EC"/>
</dbReference>
<keyword evidence="5" id="KW-0479">Metal-binding</keyword>
<gene>
    <name evidence="19" type="ORF">CLAFUR5_04570</name>
</gene>
<dbReference type="GO" id="GO:0005509">
    <property type="term" value="F:calcium ion binding"/>
    <property type="evidence" value="ECO:0007669"/>
    <property type="project" value="InterPro"/>
</dbReference>
<dbReference type="SUPFAM" id="SSF51445">
    <property type="entry name" value="(Trans)glycosidases"/>
    <property type="match status" value="1"/>
</dbReference>
<reference evidence="19" key="1">
    <citation type="submission" date="2021-12" db="EMBL/GenBank/DDBJ databases">
        <authorList>
            <person name="Zaccaron A."/>
            <person name="Stergiopoulos I."/>
        </authorList>
    </citation>
    <scope>NUCLEOTIDE SEQUENCE</scope>
    <source>
        <strain evidence="19">Race5_Kim</strain>
    </source>
</reference>
<keyword evidence="10" id="KW-0325">Glycoprotein</keyword>
<feature type="domain" description="Glycosyl hydrolase family 13 catalytic" evidence="18">
    <location>
        <begin position="33"/>
        <end position="438"/>
    </location>
</feature>
<keyword evidence="8" id="KW-0106">Calcium</keyword>
<evidence type="ECO:0000256" key="4">
    <source>
        <dbReference type="ARBA" id="ARBA00012595"/>
    </source>
</evidence>
<evidence type="ECO:0000256" key="6">
    <source>
        <dbReference type="ARBA" id="ARBA00022729"/>
    </source>
</evidence>
<feature type="binding site" evidence="16">
    <location>
        <position position="358"/>
    </location>
    <ligand>
        <name>substrate</name>
    </ligand>
</feature>
<dbReference type="InterPro" id="IPR013780">
    <property type="entry name" value="Glyco_hydro_b"/>
</dbReference>
<name>A0A9Q8LFT3_PASFU</name>
<dbReference type="Gene3D" id="3.20.20.80">
    <property type="entry name" value="Glycosidases"/>
    <property type="match status" value="2"/>
</dbReference>
<organism evidence="19 20">
    <name type="scientific">Passalora fulva</name>
    <name type="common">Tomato leaf mold</name>
    <name type="synonym">Cladosporium fulvum</name>
    <dbReference type="NCBI Taxonomy" id="5499"/>
    <lineage>
        <taxon>Eukaryota</taxon>
        <taxon>Fungi</taxon>
        <taxon>Dikarya</taxon>
        <taxon>Ascomycota</taxon>
        <taxon>Pezizomycotina</taxon>
        <taxon>Dothideomycetes</taxon>
        <taxon>Dothideomycetidae</taxon>
        <taxon>Mycosphaerellales</taxon>
        <taxon>Mycosphaerellaceae</taxon>
        <taxon>Fulvia</taxon>
    </lineage>
</organism>
<dbReference type="GO" id="GO:0016052">
    <property type="term" value="P:carbohydrate catabolic process"/>
    <property type="evidence" value="ECO:0007669"/>
    <property type="project" value="InterPro"/>
</dbReference>
<evidence type="ECO:0000256" key="7">
    <source>
        <dbReference type="ARBA" id="ARBA00022801"/>
    </source>
</evidence>
<keyword evidence="9 15" id="KW-1015">Disulfide bond</keyword>
<dbReference type="InterPro" id="IPR013777">
    <property type="entry name" value="A-amylase-like"/>
</dbReference>
<evidence type="ECO:0000256" key="16">
    <source>
        <dbReference type="PIRSR" id="PIRSR001024-5"/>
    </source>
</evidence>
<feature type="disulfide bond" evidence="15">
    <location>
        <begin position="302"/>
        <end position="344"/>
    </location>
</feature>
<evidence type="ECO:0000256" key="9">
    <source>
        <dbReference type="ARBA" id="ARBA00023157"/>
    </source>
</evidence>
<evidence type="ECO:0000313" key="20">
    <source>
        <dbReference type="Proteomes" id="UP000756132"/>
    </source>
</evidence>
<keyword evidence="20" id="KW-1185">Reference proteome</keyword>
<feature type="binding site" evidence="16">
    <location>
        <position position="142"/>
    </location>
    <ligand>
        <name>substrate</name>
    </ligand>
</feature>
<dbReference type="OrthoDB" id="204980at2759"/>
<dbReference type="Proteomes" id="UP000756132">
    <property type="component" value="Chromosome 4"/>
</dbReference>
<protein>
    <recommendedName>
        <fullName evidence="4">alpha-amylase</fullName>
        <ecNumber evidence="4">3.2.1.1</ecNumber>
    </recommendedName>
</protein>
<evidence type="ECO:0000256" key="10">
    <source>
        <dbReference type="ARBA" id="ARBA00023180"/>
    </source>
</evidence>
<dbReference type="SUPFAM" id="SSF51011">
    <property type="entry name" value="Glycosyl hydrolase domain"/>
    <property type="match status" value="1"/>
</dbReference>
<feature type="binding site" evidence="16">
    <location>
        <position position="413"/>
    </location>
    <ligand>
        <name>substrate</name>
    </ligand>
</feature>
<evidence type="ECO:0000256" key="1">
    <source>
        <dbReference type="ARBA" id="ARBA00000548"/>
    </source>
</evidence>
<evidence type="ECO:0000313" key="19">
    <source>
        <dbReference type="EMBL" id="UJO16806.1"/>
    </source>
</evidence>
<dbReference type="Pfam" id="PF00128">
    <property type="entry name" value="Alpha-amylase"/>
    <property type="match status" value="1"/>
</dbReference>
<dbReference type="RefSeq" id="XP_047761172.1">
    <property type="nucleotide sequence ID" value="XM_047903718.1"/>
</dbReference>
<evidence type="ECO:0000256" key="2">
    <source>
        <dbReference type="ARBA" id="ARBA00001913"/>
    </source>
</evidence>
<dbReference type="PANTHER" id="PTHR10357:SF215">
    <property type="entry name" value="ALPHA-AMYLASE 1"/>
    <property type="match status" value="1"/>
</dbReference>
<evidence type="ECO:0000256" key="8">
    <source>
        <dbReference type="ARBA" id="ARBA00022837"/>
    </source>
</evidence>
<dbReference type="InterPro" id="IPR017853">
    <property type="entry name" value="GH"/>
</dbReference>
<evidence type="ECO:0000256" key="13">
    <source>
        <dbReference type="PIRSR" id="PIRSR001024-1"/>
    </source>
</evidence>
<feature type="active site" description="Proton donor" evidence="13">
    <location>
        <position position="292"/>
    </location>
</feature>
<keyword evidence="6 17" id="KW-0732">Signal</keyword>
<evidence type="ECO:0000256" key="12">
    <source>
        <dbReference type="ARBA" id="ARBA00023295"/>
    </source>
</evidence>
<keyword evidence="12" id="KW-0326">Glycosidase</keyword>
<feature type="binding site" evidence="16">
    <location>
        <position position="266"/>
    </location>
    <ligand>
        <name>substrate</name>
    </ligand>
</feature>
<feature type="disulfide bond" evidence="15">
    <location>
        <begin position="50"/>
        <end position="58"/>
    </location>
</feature>
<comment type="similarity">
    <text evidence="3">Belongs to the glycosyl hydrolase 13 family.</text>
</comment>
<dbReference type="PANTHER" id="PTHR10357">
    <property type="entry name" value="ALPHA-AMYLASE FAMILY MEMBER"/>
    <property type="match status" value="1"/>
</dbReference>
<sequence>MHNLNILSLVGLALCRIASAASGEEWATRTIYQVMTDRFARTDGSTTATCDTGVGDYCGGTWQGLIGHLDYIQGMGFDAVWISPVTEQLEGLTADGAAYHGYWQTDLNAVNSHFGSASDLQSLSAALHSRGMYLMIDVVVNHFAALGPPDSVDYSSLQPFNSQDYYHSYCSINFNNLADIVSISQKSQHLHCRDYHSGRRCLLAGSHVQLQTATLTNVLQTQVEQCWMGSQNVPLPDLRTEDSGVASTLNNWISGLVSDYSIDGLRIDSAMEVHPNFWAAFQTAAGVYSLGEVYVADSDFVCGYQDYLPGVLNYAMYYPMTAAFSSTTGSMGDLANMIDTIKSCPDASQLGTFSENHDITRFASLNGDMALAKNVLTFTMLTDGIPVVYQGQEQHYNAQGGSGSEGSPYPWNREAVWLSGYNTDAELYVLTKQLNAARHVAITNDGNYVTTQNEHIYAELHTMAMKKGDLLTIVTNDGSSGAAWTLSVPLAFTADTPVTEVLTCETLTTASDGTLAVPMSGGLPRVYYPTALLTSCGDGGATTKRKMKRAVEFNA</sequence>
<dbReference type="CDD" id="cd11319">
    <property type="entry name" value="AmyAc_euk_AmyA"/>
    <property type="match status" value="1"/>
</dbReference>
<dbReference type="KEGG" id="ffu:CLAFUR5_04570"/>
<evidence type="ECO:0000256" key="15">
    <source>
        <dbReference type="PIRSR" id="PIRSR001024-4"/>
    </source>
</evidence>
<feature type="active site" description="Nucleophile" evidence="13">
    <location>
        <position position="268"/>
    </location>
</feature>
<dbReference type="EC" id="3.2.1.1" evidence="4"/>
<dbReference type="Pfam" id="PF09260">
    <property type="entry name" value="A_amylase_dom_C"/>
    <property type="match status" value="1"/>
</dbReference>
<feature type="disulfide bond" evidence="15">
    <location>
        <begin position="170"/>
        <end position="226"/>
    </location>
</feature>
<dbReference type="PIRSF" id="PIRSF001024">
    <property type="entry name" value="Alph-amyl_fung"/>
    <property type="match status" value="1"/>
</dbReference>
<reference evidence="19" key="2">
    <citation type="journal article" date="2022" name="Microb. Genom.">
        <title>A chromosome-scale genome assembly of the tomato pathogen Cladosporium fulvum reveals a compartmentalized genome architecture and the presence of a dispensable chromosome.</title>
        <authorList>
            <person name="Zaccaron A.Z."/>
            <person name="Chen L.H."/>
            <person name="Samaras A."/>
            <person name="Stergiopoulos I."/>
        </authorList>
    </citation>
    <scope>NUCLEOTIDE SEQUENCE</scope>
    <source>
        <strain evidence="19">Race5_Kim</strain>
    </source>
</reference>
<comment type="cofactor">
    <cofactor evidence="2">
        <name>Ca(2+)</name>
        <dbReference type="ChEBI" id="CHEBI:29108"/>
    </cofactor>
</comment>
<keyword evidence="11" id="KW-0119">Carbohydrate metabolism</keyword>
<proteinExistence type="inferred from homology"/>
<feature type="binding site" evidence="16">
    <location>
        <position position="103"/>
    </location>
    <ligand>
        <name>substrate</name>
    </ligand>
</feature>
<dbReference type="InterPro" id="IPR015340">
    <property type="entry name" value="A_amylase_C_dom"/>
</dbReference>
<keyword evidence="7" id="KW-0378">Hydrolase</keyword>
<dbReference type="SMART" id="SM00642">
    <property type="entry name" value="Aamy"/>
    <property type="match status" value="1"/>
</dbReference>
<feature type="site" description="Transition state stabilizer" evidence="14">
    <location>
        <position position="358"/>
    </location>
</feature>
<evidence type="ECO:0000256" key="11">
    <source>
        <dbReference type="ARBA" id="ARBA00023277"/>
    </source>
</evidence>
<feature type="chain" id="PRO_5040300225" description="alpha-amylase" evidence="17">
    <location>
        <begin position="21"/>
        <end position="555"/>
    </location>
</feature>
<dbReference type="GeneID" id="71984448"/>
<comment type="catalytic activity">
    <reaction evidence="1">
        <text>Endohydrolysis of (1-&gt;4)-alpha-D-glucosidic linkages in polysaccharides containing three or more (1-&gt;4)-alpha-linked D-glucose units.</text>
        <dbReference type="EC" id="3.2.1.1"/>
    </reaction>
</comment>
<dbReference type="Gene3D" id="2.60.40.1180">
    <property type="entry name" value="Golgi alpha-mannosidase II"/>
    <property type="match status" value="1"/>
</dbReference>
<dbReference type="EMBL" id="CP090166">
    <property type="protein sequence ID" value="UJO16806.1"/>
    <property type="molecule type" value="Genomic_DNA"/>
</dbReference>
<accession>A0A9Q8LFT3</accession>
<evidence type="ECO:0000256" key="3">
    <source>
        <dbReference type="ARBA" id="ARBA00008061"/>
    </source>
</evidence>
<feature type="signal peptide" evidence="17">
    <location>
        <begin position="1"/>
        <end position="20"/>
    </location>
</feature>
<evidence type="ECO:0000256" key="14">
    <source>
        <dbReference type="PIRSR" id="PIRSR001024-2"/>
    </source>
</evidence>